<dbReference type="InterPro" id="IPR003807">
    <property type="entry name" value="DUF202"/>
</dbReference>
<evidence type="ECO:0000256" key="5">
    <source>
        <dbReference type="SAM" id="Phobius"/>
    </source>
</evidence>
<keyword evidence="3 5" id="KW-1133">Transmembrane helix</keyword>
<feature type="transmembrane region" description="Helical" evidence="5">
    <location>
        <begin position="49"/>
        <end position="68"/>
    </location>
</feature>
<dbReference type="GO" id="GO:0012505">
    <property type="term" value="C:endomembrane system"/>
    <property type="evidence" value="ECO:0007669"/>
    <property type="project" value="UniProtKB-SubCell"/>
</dbReference>
<evidence type="ECO:0000256" key="2">
    <source>
        <dbReference type="ARBA" id="ARBA00022692"/>
    </source>
</evidence>
<keyword evidence="4 5" id="KW-0472">Membrane</keyword>
<evidence type="ECO:0000313" key="8">
    <source>
        <dbReference type="Proteomes" id="UP000316215"/>
    </source>
</evidence>
<evidence type="ECO:0000256" key="3">
    <source>
        <dbReference type="ARBA" id="ARBA00022989"/>
    </source>
</evidence>
<dbReference type="KEGG" id="sast:CD934_27255"/>
<feature type="transmembrane region" description="Helical" evidence="5">
    <location>
        <begin position="89"/>
        <end position="109"/>
    </location>
</feature>
<evidence type="ECO:0000256" key="4">
    <source>
        <dbReference type="ARBA" id="ARBA00023136"/>
    </source>
</evidence>
<accession>A0A514JX46</accession>
<dbReference type="Proteomes" id="UP000316215">
    <property type="component" value="Chromosome"/>
</dbReference>
<dbReference type="RefSeq" id="WP_142233395.1">
    <property type="nucleotide sequence ID" value="NZ_CP022310.1"/>
</dbReference>
<name>A0A514JX46_9ACTN</name>
<protein>
    <recommendedName>
        <fullName evidence="6">DUF202 domain-containing protein</fullName>
    </recommendedName>
</protein>
<evidence type="ECO:0000256" key="1">
    <source>
        <dbReference type="ARBA" id="ARBA00004127"/>
    </source>
</evidence>
<evidence type="ECO:0000259" key="6">
    <source>
        <dbReference type="Pfam" id="PF02656"/>
    </source>
</evidence>
<keyword evidence="8" id="KW-1185">Reference proteome</keyword>
<sequence length="111" mass="11083">MSGPAAGAPARDPGLQPERTRLAWRRTTLSTTVVAVLAAKAALAGGGTMAGVVACAVCCACWLVFLRIAHRRIRDLAAAVAPGAPVPGYAGGAVLCTVVMAVCGAALVWQG</sequence>
<keyword evidence="2 5" id="KW-0812">Transmembrane</keyword>
<dbReference type="Pfam" id="PF02656">
    <property type="entry name" value="DUF202"/>
    <property type="match status" value="1"/>
</dbReference>
<dbReference type="AlphaFoldDB" id="A0A514JX46"/>
<proteinExistence type="predicted"/>
<dbReference type="EMBL" id="CP022310">
    <property type="protein sequence ID" value="QDI71971.1"/>
    <property type="molecule type" value="Genomic_DNA"/>
</dbReference>
<gene>
    <name evidence="7" type="ORF">CD934_27255</name>
</gene>
<reference evidence="7 8" key="1">
    <citation type="submission" date="2017-07" db="EMBL/GenBank/DDBJ databases">
        <title>The Complete Genome of Streptomyces asterosporus-ZSY.</title>
        <authorList>
            <person name="Zhang S."/>
        </authorList>
    </citation>
    <scope>NUCLEOTIDE SEQUENCE [LARGE SCALE GENOMIC DNA]</scope>
    <source>
        <strain evidence="7 8">DSM 41452</strain>
    </source>
</reference>
<feature type="domain" description="DUF202" evidence="6">
    <location>
        <begin position="12"/>
        <end position="75"/>
    </location>
</feature>
<comment type="subcellular location">
    <subcellularLocation>
        <location evidence="1">Endomembrane system</location>
        <topology evidence="1">Multi-pass membrane protein</topology>
    </subcellularLocation>
</comment>
<organism evidence="7 8">
    <name type="scientific">Streptomyces calvus</name>
    <dbReference type="NCBI Taxonomy" id="67282"/>
    <lineage>
        <taxon>Bacteria</taxon>
        <taxon>Bacillati</taxon>
        <taxon>Actinomycetota</taxon>
        <taxon>Actinomycetes</taxon>
        <taxon>Kitasatosporales</taxon>
        <taxon>Streptomycetaceae</taxon>
        <taxon>Streptomyces</taxon>
    </lineage>
</organism>
<evidence type="ECO:0000313" key="7">
    <source>
        <dbReference type="EMBL" id="QDI71971.1"/>
    </source>
</evidence>